<dbReference type="AlphaFoldDB" id="A0A822Y0P8"/>
<keyword evidence="3" id="KW-1185">Reference proteome</keyword>
<proteinExistence type="predicted"/>
<name>A0A822Y0P8_NELNU</name>
<gene>
    <name evidence="2" type="ORF">HUJ06_028952</name>
</gene>
<accession>A0A822Y0P8</accession>
<organism evidence="2 3">
    <name type="scientific">Nelumbo nucifera</name>
    <name type="common">Sacred lotus</name>
    <dbReference type="NCBI Taxonomy" id="4432"/>
    <lineage>
        <taxon>Eukaryota</taxon>
        <taxon>Viridiplantae</taxon>
        <taxon>Streptophyta</taxon>
        <taxon>Embryophyta</taxon>
        <taxon>Tracheophyta</taxon>
        <taxon>Spermatophyta</taxon>
        <taxon>Magnoliopsida</taxon>
        <taxon>Proteales</taxon>
        <taxon>Nelumbonaceae</taxon>
        <taxon>Nelumbo</taxon>
    </lineage>
</organism>
<feature type="chain" id="PRO_5033007409" evidence="1">
    <location>
        <begin position="18"/>
        <end position="56"/>
    </location>
</feature>
<reference evidence="2 3" key="1">
    <citation type="journal article" date="2020" name="Mol. Biol. Evol.">
        <title>Distinct Expression and Methylation Patterns for Genes with Different Fates following a Single Whole-Genome Duplication in Flowering Plants.</title>
        <authorList>
            <person name="Shi T."/>
            <person name="Rahmani R.S."/>
            <person name="Gugger P.F."/>
            <person name="Wang M."/>
            <person name="Li H."/>
            <person name="Zhang Y."/>
            <person name="Li Z."/>
            <person name="Wang Q."/>
            <person name="Van de Peer Y."/>
            <person name="Marchal K."/>
            <person name="Chen J."/>
        </authorList>
    </citation>
    <scope>NUCLEOTIDE SEQUENCE [LARGE SCALE GENOMIC DNA]</scope>
    <source>
        <tissue evidence="2">Leaf</tissue>
    </source>
</reference>
<evidence type="ECO:0000313" key="2">
    <source>
        <dbReference type="EMBL" id="DAD27484.1"/>
    </source>
</evidence>
<keyword evidence="1" id="KW-0732">Signal</keyword>
<evidence type="ECO:0000256" key="1">
    <source>
        <dbReference type="SAM" id="SignalP"/>
    </source>
</evidence>
<sequence>MSCKFTTMYLLFSLAMAEHFIKKTKTGGSGEEEDSKRKKTINCNTRLFLNNHSPCY</sequence>
<feature type="signal peptide" evidence="1">
    <location>
        <begin position="1"/>
        <end position="17"/>
    </location>
</feature>
<dbReference type="EMBL" id="DUZY01000002">
    <property type="protein sequence ID" value="DAD27484.1"/>
    <property type="molecule type" value="Genomic_DNA"/>
</dbReference>
<evidence type="ECO:0000313" key="3">
    <source>
        <dbReference type="Proteomes" id="UP000607653"/>
    </source>
</evidence>
<protein>
    <submittedName>
        <fullName evidence="2">Uncharacterized protein</fullName>
    </submittedName>
</protein>
<dbReference type="Proteomes" id="UP000607653">
    <property type="component" value="Unassembled WGS sequence"/>
</dbReference>
<comment type="caution">
    <text evidence="2">The sequence shown here is derived from an EMBL/GenBank/DDBJ whole genome shotgun (WGS) entry which is preliminary data.</text>
</comment>